<organism evidence="2 4">
    <name type="scientific">Enterococcus gilvus ATCC BAA-350</name>
    <dbReference type="NCBI Taxonomy" id="1158614"/>
    <lineage>
        <taxon>Bacteria</taxon>
        <taxon>Bacillati</taxon>
        <taxon>Bacillota</taxon>
        <taxon>Bacilli</taxon>
        <taxon>Lactobacillales</taxon>
        <taxon>Enterococcaceae</taxon>
        <taxon>Enterococcus</taxon>
    </lineage>
</organism>
<feature type="chain" id="PRO_5038987535" evidence="1">
    <location>
        <begin position="22"/>
        <end position="101"/>
    </location>
</feature>
<dbReference type="PATRIC" id="fig|1158614.3.peg.1689"/>
<proteinExistence type="predicted"/>
<dbReference type="RefSeq" id="WP_010780093.1">
    <property type="nucleotide sequence ID" value="NZ_ASWH01000001.1"/>
</dbReference>
<dbReference type="AlphaFoldDB" id="R2XRF1"/>
<feature type="signal peptide" evidence="1">
    <location>
        <begin position="1"/>
        <end position="21"/>
    </location>
</feature>
<dbReference type="eggNOG" id="ENOG5033Z29">
    <property type="taxonomic scope" value="Bacteria"/>
</dbReference>
<reference evidence="2 4" key="1">
    <citation type="submission" date="2013-02" db="EMBL/GenBank/DDBJ databases">
        <title>The Genome Sequence of Enterococcus gilvus ATCC BAA-350.</title>
        <authorList>
            <consortium name="The Broad Institute Genome Sequencing Platform"/>
            <consortium name="The Broad Institute Genome Sequencing Center for Infectious Disease"/>
            <person name="Earl A.M."/>
            <person name="Gilmore M.S."/>
            <person name="Lebreton F."/>
            <person name="Walker B."/>
            <person name="Young S.K."/>
            <person name="Zeng Q."/>
            <person name="Gargeya S."/>
            <person name="Fitzgerald M."/>
            <person name="Haas B."/>
            <person name="Abouelleil A."/>
            <person name="Alvarado L."/>
            <person name="Arachchi H.M."/>
            <person name="Berlin A.M."/>
            <person name="Chapman S.B."/>
            <person name="Dewar J."/>
            <person name="Goldberg J."/>
            <person name="Griggs A."/>
            <person name="Gujja S."/>
            <person name="Hansen M."/>
            <person name="Howarth C."/>
            <person name="Imamovic A."/>
            <person name="Larimer J."/>
            <person name="McCowan C."/>
            <person name="Murphy C."/>
            <person name="Neiman D."/>
            <person name="Pearson M."/>
            <person name="Priest M."/>
            <person name="Roberts A."/>
            <person name="Saif S."/>
            <person name="Shea T."/>
            <person name="Sisk P."/>
            <person name="Sykes S."/>
            <person name="Wortman J."/>
            <person name="Nusbaum C."/>
            <person name="Birren B."/>
        </authorList>
    </citation>
    <scope>NUCLEOTIDE SEQUENCE [LARGE SCALE GENOMIC DNA]</scope>
    <source>
        <strain evidence="2 4">ATCC BAA-350</strain>
    </source>
</reference>
<sequence>MKKICFVLNFCSGLNFTSMFAGQARSYNNDFKDYFSKYYDVSTNYTRDEYTVDYLVVPKSFPTFHNENNLRIIEVPANLLMKKEFKKIKDYIDDYFSDHCY</sequence>
<protein>
    <submittedName>
        <fullName evidence="2">Uncharacterized protein</fullName>
    </submittedName>
</protein>
<dbReference type="EMBL" id="ASWH01000001">
    <property type="protein sequence ID" value="EOW82962.1"/>
    <property type="molecule type" value="Genomic_DNA"/>
</dbReference>
<evidence type="ECO:0000313" key="4">
    <source>
        <dbReference type="Proteomes" id="UP000013750"/>
    </source>
</evidence>
<dbReference type="Proteomes" id="UP000013750">
    <property type="component" value="Unassembled WGS sequence"/>
</dbReference>
<evidence type="ECO:0000313" key="2">
    <source>
        <dbReference type="EMBL" id="EOI57464.1"/>
    </source>
</evidence>
<dbReference type="OrthoDB" id="2191604at2"/>
<dbReference type="Proteomes" id="UP000014160">
    <property type="component" value="Unassembled WGS sequence"/>
</dbReference>
<gene>
    <name evidence="3" type="ORF">I592_02286</name>
    <name evidence="2" type="ORF">UKC_01681</name>
</gene>
<keyword evidence="5" id="KW-1185">Reference proteome</keyword>
<reference evidence="3 5" key="2">
    <citation type="submission" date="2013-03" db="EMBL/GenBank/DDBJ databases">
        <title>The Genome Sequence of Enterococcus gilvus ATCC BAA-350 (PacBio/Illumina hybrid assembly).</title>
        <authorList>
            <consortium name="The Broad Institute Genomics Platform"/>
            <consortium name="The Broad Institute Genome Sequencing Center for Infectious Disease"/>
            <person name="Earl A."/>
            <person name="Russ C."/>
            <person name="Gilmore M."/>
            <person name="Surin D."/>
            <person name="Walker B."/>
            <person name="Young S."/>
            <person name="Zeng Q."/>
            <person name="Gargeya S."/>
            <person name="Fitzgerald M."/>
            <person name="Haas B."/>
            <person name="Abouelleil A."/>
            <person name="Allen A.W."/>
            <person name="Alvarado L."/>
            <person name="Arachchi H.M."/>
            <person name="Berlin A.M."/>
            <person name="Chapman S.B."/>
            <person name="Gainer-Dewar J."/>
            <person name="Goldberg J."/>
            <person name="Griggs A."/>
            <person name="Gujja S."/>
            <person name="Hansen M."/>
            <person name="Howarth C."/>
            <person name="Imamovic A."/>
            <person name="Ireland A."/>
            <person name="Larimer J."/>
            <person name="McCowan C."/>
            <person name="Murphy C."/>
            <person name="Pearson M."/>
            <person name="Poon T.W."/>
            <person name="Priest M."/>
            <person name="Roberts A."/>
            <person name="Saif S."/>
            <person name="Shea T."/>
            <person name="Sisk P."/>
            <person name="Sykes S."/>
            <person name="Wortman J."/>
            <person name="Nusbaum C."/>
            <person name="Birren B."/>
        </authorList>
    </citation>
    <scope>NUCLEOTIDE SEQUENCE [LARGE SCALE GENOMIC DNA]</scope>
    <source>
        <strain evidence="3 5">ATCC BAA-350</strain>
    </source>
</reference>
<evidence type="ECO:0000256" key="1">
    <source>
        <dbReference type="SAM" id="SignalP"/>
    </source>
</evidence>
<name>R2XRF1_9ENTE</name>
<evidence type="ECO:0000313" key="5">
    <source>
        <dbReference type="Proteomes" id="UP000014160"/>
    </source>
</evidence>
<keyword evidence="1" id="KW-0732">Signal</keyword>
<dbReference type="HOGENOM" id="CLU_2272971_0_0_9"/>
<dbReference type="EMBL" id="AJDQ01000006">
    <property type="protein sequence ID" value="EOI57464.1"/>
    <property type="molecule type" value="Genomic_DNA"/>
</dbReference>
<accession>R2XRF1</accession>
<comment type="caution">
    <text evidence="2">The sequence shown here is derived from an EMBL/GenBank/DDBJ whole genome shotgun (WGS) entry which is preliminary data.</text>
</comment>
<evidence type="ECO:0000313" key="3">
    <source>
        <dbReference type="EMBL" id="EOW82962.1"/>
    </source>
</evidence>